<dbReference type="Proteomes" id="UP001160625">
    <property type="component" value="Unassembled WGS sequence"/>
</dbReference>
<dbReference type="InterPro" id="IPR051692">
    <property type="entry name" value="OMP-like"/>
</dbReference>
<feature type="signal peptide" evidence="4">
    <location>
        <begin position="1"/>
        <end position="20"/>
    </location>
</feature>
<reference evidence="6" key="1">
    <citation type="submission" date="2023-04" db="EMBL/GenBank/DDBJ databases">
        <title>Sphingomonas sp. MAHUQ-71 isolated from rice field.</title>
        <authorList>
            <person name="Huq M.A."/>
        </authorList>
    </citation>
    <scope>NUCLEOTIDE SEQUENCE</scope>
    <source>
        <strain evidence="6">MAHUQ-71</strain>
    </source>
</reference>
<evidence type="ECO:0000313" key="7">
    <source>
        <dbReference type="Proteomes" id="UP001160625"/>
    </source>
</evidence>
<keyword evidence="3" id="KW-0472">Membrane</keyword>
<comment type="caution">
    <text evidence="6">The sequence shown here is derived from an EMBL/GenBank/DDBJ whole genome shotgun (WGS) entry which is preliminary data.</text>
</comment>
<evidence type="ECO:0000259" key="5">
    <source>
        <dbReference type="Pfam" id="PF13505"/>
    </source>
</evidence>
<dbReference type="PANTHER" id="PTHR34001:SF3">
    <property type="entry name" value="BLL7405 PROTEIN"/>
    <property type="match status" value="1"/>
</dbReference>
<dbReference type="PANTHER" id="PTHR34001">
    <property type="entry name" value="BLL7405 PROTEIN"/>
    <property type="match status" value="1"/>
</dbReference>
<evidence type="ECO:0000256" key="1">
    <source>
        <dbReference type="ARBA" id="ARBA00004370"/>
    </source>
</evidence>
<dbReference type="Gene3D" id="2.40.160.20">
    <property type="match status" value="1"/>
</dbReference>
<comment type="subcellular location">
    <subcellularLocation>
        <location evidence="1">Membrane</location>
    </subcellularLocation>
</comment>
<keyword evidence="7" id="KW-1185">Reference proteome</keyword>
<keyword evidence="2 4" id="KW-0732">Signal</keyword>
<dbReference type="InterPro" id="IPR027385">
    <property type="entry name" value="Beta-barrel_OMP"/>
</dbReference>
<dbReference type="EMBL" id="JARYGZ010000001">
    <property type="protein sequence ID" value="MDH7637225.1"/>
    <property type="molecule type" value="Genomic_DNA"/>
</dbReference>
<protein>
    <submittedName>
        <fullName evidence="6">Porin family protein</fullName>
    </submittedName>
</protein>
<dbReference type="SUPFAM" id="SSF103515">
    <property type="entry name" value="Autotransporter"/>
    <property type="match status" value="1"/>
</dbReference>
<evidence type="ECO:0000256" key="2">
    <source>
        <dbReference type="ARBA" id="ARBA00022729"/>
    </source>
</evidence>
<name>A0ABT6MW31_9SPHN</name>
<gene>
    <name evidence="6" type="ORF">QGN17_00650</name>
</gene>
<evidence type="ECO:0000256" key="4">
    <source>
        <dbReference type="SAM" id="SignalP"/>
    </source>
</evidence>
<evidence type="ECO:0000313" key="6">
    <source>
        <dbReference type="EMBL" id="MDH7637225.1"/>
    </source>
</evidence>
<evidence type="ECO:0000256" key="3">
    <source>
        <dbReference type="ARBA" id="ARBA00023136"/>
    </source>
</evidence>
<sequence>MNKLFLAASAAMALAAPAMAQTSDSSPFTGPRVELHGGWDWLRARTHTYDGVTDTRYTDHNNDGFVGGQIGYDYAIRPTTIVGVFGSYDLSNNKECGTAGTVTSCFKANRNIEAGARVGEVFGGNNLVYVKGAYVNGRFGANSSDSATNTYLSDHEKQDGWRAGVGIEHALSKHAYVKAEYNYSRYDRFHGQLGPEDVSLRLNRQEALGGLGLRF</sequence>
<organism evidence="6 7">
    <name type="scientific">Sphingomonas oryzagri</name>
    <dbReference type="NCBI Taxonomy" id="3042314"/>
    <lineage>
        <taxon>Bacteria</taxon>
        <taxon>Pseudomonadati</taxon>
        <taxon>Pseudomonadota</taxon>
        <taxon>Alphaproteobacteria</taxon>
        <taxon>Sphingomonadales</taxon>
        <taxon>Sphingomonadaceae</taxon>
        <taxon>Sphingomonas</taxon>
    </lineage>
</organism>
<proteinExistence type="predicted"/>
<dbReference type="RefSeq" id="WP_281042587.1">
    <property type="nucleotide sequence ID" value="NZ_JARYGZ010000001.1"/>
</dbReference>
<dbReference type="Pfam" id="PF13505">
    <property type="entry name" value="OMP_b-brl"/>
    <property type="match status" value="1"/>
</dbReference>
<accession>A0ABT6MW31</accession>
<feature type="domain" description="Outer membrane protein beta-barrel" evidence="5">
    <location>
        <begin position="8"/>
        <end position="215"/>
    </location>
</feature>
<feature type="chain" id="PRO_5046705017" evidence="4">
    <location>
        <begin position="21"/>
        <end position="215"/>
    </location>
</feature>
<dbReference type="InterPro" id="IPR036709">
    <property type="entry name" value="Autotransporte_beta_dom_sf"/>
</dbReference>